<dbReference type="Proteomes" id="UP000186385">
    <property type="component" value="Unassembled WGS sequence"/>
</dbReference>
<dbReference type="SMART" id="SM00304">
    <property type="entry name" value="HAMP"/>
    <property type="match status" value="1"/>
</dbReference>
<feature type="domain" description="Methyl-accepting transducer" evidence="8">
    <location>
        <begin position="281"/>
        <end position="531"/>
    </location>
</feature>
<dbReference type="EMBL" id="MWSK01000005">
    <property type="protein sequence ID" value="OXS77639.1"/>
    <property type="molecule type" value="Genomic_DNA"/>
</dbReference>
<name>A0A1N6YIL8_9BACI</name>
<feature type="transmembrane region" description="Helical" evidence="7">
    <location>
        <begin position="12"/>
        <end position="37"/>
    </location>
</feature>
<feature type="domain" description="HAMP" evidence="9">
    <location>
        <begin position="209"/>
        <end position="262"/>
    </location>
</feature>
<dbReference type="Gene3D" id="6.10.340.10">
    <property type="match status" value="1"/>
</dbReference>
<reference evidence="11 12" key="1">
    <citation type="submission" date="2017-01" db="EMBL/GenBank/DDBJ databases">
        <authorList>
            <person name="Mah S.A."/>
            <person name="Swanson W.J."/>
            <person name="Moy G.W."/>
            <person name="Vacquier V.D."/>
        </authorList>
    </citation>
    <scope>NUCLEOTIDE SEQUENCE [LARGE SCALE GENOMIC DNA]</scope>
    <source>
        <strain evidence="11 12">NIO-1016</strain>
    </source>
</reference>
<dbReference type="RefSeq" id="WP_045850377.1">
    <property type="nucleotide sequence ID" value="NZ_FTLX01000005.1"/>
</dbReference>
<dbReference type="SMART" id="SM00283">
    <property type="entry name" value="MA"/>
    <property type="match status" value="1"/>
</dbReference>
<evidence type="ECO:0000313" key="11">
    <source>
        <dbReference type="EMBL" id="SIR14400.1"/>
    </source>
</evidence>
<dbReference type="Proteomes" id="UP000215545">
    <property type="component" value="Unassembled WGS sequence"/>
</dbReference>
<organism evidence="11 12">
    <name type="scientific">Domibacillus enclensis</name>
    <dbReference type="NCBI Taxonomy" id="1017273"/>
    <lineage>
        <taxon>Bacteria</taxon>
        <taxon>Bacillati</taxon>
        <taxon>Bacillota</taxon>
        <taxon>Bacilli</taxon>
        <taxon>Bacillales</taxon>
        <taxon>Bacillaceae</taxon>
        <taxon>Domibacillus</taxon>
    </lineage>
</organism>
<keyword evidence="2" id="KW-1003">Cell membrane</keyword>
<evidence type="ECO:0000259" key="8">
    <source>
        <dbReference type="PROSITE" id="PS50111"/>
    </source>
</evidence>
<evidence type="ECO:0000256" key="6">
    <source>
        <dbReference type="PROSITE-ProRule" id="PRU00284"/>
    </source>
</evidence>
<dbReference type="Pfam" id="PF00015">
    <property type="entry name" value="MCPsignal"/>
    <property type="match status" value="1"/>
</dbReference>
<proteinExistence type="inferred from homology"/>
<dbReference type="Pfam" id="PF00672">
    <property type="entry name" value="HAMP"/>
    <property type="match status" value="1"/>
</dbReference>
<evidence type="ECO:0000313" key="13">
    <source>
        <dbReference type="Proteomes" id="UP000215545"/>
    </source>
</evidence>
<dbReference type="GO" id="GO:0005886">
    <property type="term" value="C:plasma membrane"/>
    <property type="evidence" value="ECO:0007669"/>
    <property type="project" value="UniProtKB-SubCell"/>
</dbReference>
<dbReference type="PROSITE" id="PS50885">
    <property type="entry name" value="HAMP"/>
    <property type="match status" value="1"/>
</dbReference>
<reference evidence="13" key="2">
    <citation type="submission" date="2017-03" db="EMBL/GenBank/DDBJ databases">
        <title>Bacillus sp. V-88(T) DSM27956, whole genome shotgun sequencing project.</title>
        <authorList>
            <person name="Dastager S.G."/>
            <person name="Neurgaonkar P.S."/>
            <person name="Dharne M.S."/>
        </authorList>
    </citation>
    <scope>NUCLEOTIDE SEQUENCE [LARGE SCALE GENOMIC DNA]</scope>
    <source>
        <strain evidence="13">DSM 25145</strain>
    </source>
</reference>
<sequence>MNSLRWRNLSIGLKYTIIFLVMALVFFMAILAAYFYLSGAQEEMRETGTKNEVANNSGELVAAYQEKYMLIPEYILLADEEMLSAYLEASKELVATAKEMKPHLSEDQVPIFENMIKNNDQLDQYFFSTVVPKVQDIDTEEFAALQIEVNSLKEETVALGKKLQASAVQSSKGAITSATESLAKTVFVLLVSATASLILSLILLLWTSRSISSSLKRIVQKSDEIAKGHLNTEPLTYKGKDEIGQLSDSLNKMGDSLKLTLSEVADLSRMVDSQSAMLFSASEEVGAGSSQMAITIEEMTQGAASQADKASIISHNTRSFSTDIIRAGEHTKELDRFSGEVLEVSTRGYLQMTESMKQIERIHLVMEGSLEKIKSLEEKTGSITALVGAIQSIADQTNLLALNASIEAARAGEAGKGFSVVASEVRKLSEQVGHAVHDITTIVNVINFDTAAISDDLTKGYSEVAKGTETMQQSSQNFHDIKDRIDVMFSKIQAIASVFALIEQTSQEINTSVEQIAQISELSAAGSEEISATVLEQAQSVHSISGSAKQLSEMAEKMNARIQQFKLS</sequence>
<dbReference type="SUPFAM" id="SSF58104">
    <property type="entry name" value="Methyl-accepting chemotaxis protein (MCP) signaling domain"/>
    <property type="match status" value="1"/>
</dbReference>
<dbReference type="STRING" id="1017273.SAMN05443094_105288"/>
<dbReference type="PROSITE" id="PS50111">
    <property type="entry name" value="CHEMOTAXIS_TRANSDUC_2"/>
    <property type="match status" value="1"/>
</dbReference>
<evidence type="ECO:0000256" key="2">
    <source>
        <dbReference type="ARBA" id="ARBA00022475"/>
    </source>
</evidence>
<dbReference type="CDD" id="cd06225">
    <property type="entry name" value="HAMP"/>
    <property type="match status" value="1"/>
</dbReference>
<dbReference type="InterPro" id="IPR003660">
    <property type="entry name" value="HAMP_dom"/>
</dbReference>
<dbReference type="EMBL" id="FTLX01000005">
    <property type="protein sequence ID" value="SIR14400.1"/>
    <property type="molecule type" value="Genomic_DNA"/>
</dbReference>
<keyword evidence="4 6" id="KW-0807">Transducer</keyword>
<protein>
    <submittedName>
        <fullName evidence="11">Methyl-accepting chemotaxis protein</fullName>
    </submittedName>
</protein>
<keyword evidence="7" id="KW-1133">Transmembrane helix</keyword>
<dbReference type="GO" id="GO:0007165">
    <property type="term" value="P:signal transduction"/>
    <property type="evidence" value="ECO:0007669"/>
    <property type="project" value="UniProtKB-KW"/>
</dbReference>
<keyword evidence="7" id="KW-0812">Transmembrane</keyword>
<evidence type="ECO:0000313" key="12">
    <source>
        <dbReference type="Proteomes" id="UP000186385"/>
    </source>
</evidence>
<reference evidence="10" key="3">
    <citation type="submission" date="2017-03" db="EMBL/GenBank/DDBJ databases">
        <authorList>
            <person name="Dastager S.G."/>
            <person name="Neurgaonkar P.S."/>
            <person name="Dharne M.S."/>
        </authorList>
    </citation>
    <scope>NUCLEOTIDE SEQUENCE</scope>
    <source>
        <strain evidence="10">DSM 25145</strain>
    </source>
</reference>
<evidence type="ECO:0000256" key="5">
    <source>
        <dbReference type="ARBA" id="ARBA00029447"/>
    </source>
</evidence>
<dbReference type="InterPro" id="IPR004089">
    <property type="entry name" value="MCPsignal_dom"/>
</dbReference>
<evidence type="ECO:0000259" key="9">
    <source>
        <dbReference type="PROSITE" id="PS50885"/>
    </source>
</evidence>
<dbReference type="PANTHER" id="PTHR32089">
    <property type="entry name" value="METHYL-ACCEPTING CHEMOTAXIS PROTEIN MCPB"/>
    <property type="match status" value="1"/>
</dbReference>
<evidence type="ECO:0000256" key="7">
    <source>
        <dbReference type="SAM" id="Phobius"/>
    </source>
</evidence>
<evidence type="ECO:0000256" key="3">
    <source>
        <dbReference type="ARBA" id="ARBA00023136"/>
    </source>
</evidence>
<dbReference type="Gene3D" id="1.10.287.950">
    <property type="entry name" value="Methyl-accepting chemotaxis protein"/>
    <property type="match status" value="1"/>
</dbReference>
<accession>A0A1N6YIL8</accession>
<dbReference type="OrthoDB" id="9804712at2"/>
<gene>
    <name evidence="10" type="ORF">B1B05_12475</name>
    <name evidence="11" type="ORF">SAMN05443094_105288</name>
</gene>
<dbReference type="PANTHER" id="PTHR32089:SF114">
    <property type="entry name" value="METHYL-ACCEPTING CHEMOTAXIS PROTEIN MCPB"/>
    <property type="match status" value="1"/>
</dbReference>
<evidence type="ECO:0000256" key="4">
    <source>
        <dbReference type="ARBA" id="ARBA00023224"/>
    </source>
</evidence>
<comment type="subcellular location">
    <subcellularLocation>
        <location evidence="1">Cell membrane</location>
    </subcellularLocation>
</comment>
<evidence type="ECO:0000313" key="10">
    <source>
        <dbReference type="EMBL" id="OXS77639.1"/>
    </source>
</evidence>
<feature type="transmembrane region" description="Helical" evidence="7">
    <location>
        <begin position="186"/>
        <end position="207"/>
    </location>
</feature>
<comment type="similarity">
    <text evidence="5">Belongs to the methyl-accepting chemotaxis (MCP) protein family.</text>
</comment>
<dbReference type="AlphaFoldDB" id="A0A1N6YIL8"/>
<keyword evidence="13" id="KW-1185">Reference proteome</keyword>
<evidence type="ECO:0000256" key="1">
    <source>
        <dbReference type="ARBA" id="ARBA00004236"/>
    </source>
</evidence>
<keyword evidence="3 7" id="KW-0472">Membrane</keyword>